<proteinExistence type="predicted"/>
<dbReference type="AlphaFoldDB" id="A0A6C0DIX8"/>
<evidence type="ECO:0000313" key="1">
    <source>
        <dbReference type="EMBL" id="QHT15869.1"/>
    </source>
</evidence>
<organism evidence="1">
    <name type="scientific">viral metagenome</name>
    <dbReference type="NCBI Taxonomy" id="1070528"/>
    <lineage>
        <taxon>unclassified sequences</taxon>
        <taxon>metagenomes</taxon>
        <taxon>organismal metagenomes</taxon>
    </lineage>
</organism>
<sequence length="137" mass="15141">MSVDVLAHVLSNIDLSSTDQDADLNALAEALDEALAEASSTTTAVAVAVAVAEPVALTAEPIHYVSGRKRPRSEFIPPLVSDLSIPELRLLKRGQFEDLLGELTYRQLLEFHKTRTGKGQRLRVWQYRLLRSCLDEA</sequence>
<reference evidence="1" key="1">
    <citation type="journal article" date="2020" name="Nature">
        <title>Giant virus diversity and host interactions through global metagenomics.</title>
        <authorList>
            <person name="Schulz F."/>
            <person name="Roux S."/>
            <person name="Paez-Espino D."/>
            <person name="Jungbluth S."/>
            <person name="Walsh D.A."/>
            <person name="Denef V.J."/>
            <person name="McMahon K.D."/>
            <person name="Konstantinidis K.T."/>
            <person name="Eloe-Fadrosh E.A."/>
            <person name="Kyrpides N.C."/>
            <person name="Woyke T."/>
        </authorList>
    </citation>
    <scope>NUCLEOTIDE SEQUENCE</scope>
    <source>
        <strain evidence="1">GVMAG-M-3300023174-176</strain>
    </source>
</reference>
<accession>A0A6C0DIX8</accession>
<name>A0A6C0DIX8_9ZZZZ</name>
<dbReference type="EMBL" id="MN739613">
    <property type="protein sequence ID" value="QHT15869.1"/>
    <property type="molecule type" value="Genomic_DNA"/>
</dbReference>
<protein>
    <submittedName>
        <fullName evidence="1">Uncharacterized protein</fullName>
    </submittedName>
</protein>